<evidence type="ECO:0000313" key="6">
    <source>
        <dbReference type="Proteomes" id="UP000748531"/>
    </source>
</evidence>
<dbReference type="PRINTS" id="PR00705">
    <property type="entry name" value="PAPAIN"/>
</dbReference>
<dbReference type="InterPro" id="IPR039417">
    <property type="entry name" value="Peptidase_C1A_papain-like"/>
</dbReference>
<dbReference type="InterPro" id="IPR013201">
    <property type="entry name" value="Prot_inhib_I29"/>
</dbReference>
<dbReference type="AlphaFoldDB" id="A0A8J4SU35"/>
<dbReference type="Gene3D" id="3.90.70.10">
    <property type="entry name" value="Cysteine proteinases"/>
    <property type="match status" value="1"/>
</dbReference>
<organism evidence="5 6">
    <name type="scientific">Paragonimus heterotremus</name>
    <dbReference type="NCBI Taxonomy" id="100268"/>
    <lineage>
        <taxon>Eukaryota</taxon>
        <taxon>Metazoa</taxon>
        <taxon>Spiralia</taxon>
        <taxon>Lophotrochozoa</taxon>
        <taxon>Platyhelminthes</taxon>
        <taxon>Trematoda</taxon>
        <taxon>Digenea</taxon>
        <taxon>Plagiorchiida</taxon>
        <taxon>Troglotremata</taxon>
        <taxon>Troglotrematidae</taxon>
        <taxon>Paragonimus</taxon>
    </lineage>
</organism>
<dbReference type="Gene3D" id="1.10.287.2250">
    <property type="match status" value="1"/>
</dbReference>
<evidence type="ECO:0000256" key="2">
    <source>
        <dbReference type="ARBA" id="ARBA00023157"/>
    </source>
</evidence>
<dbReference type="SUPFAM" id="SSF54001">
    <property type="entry name" value="Cysteine proteinases"/>
    <property type="match status" value="1"/>
</dbReference>
<dbReference type="PROSITE" id="PS00640">
    <property type="entry name" value="THIOL_PROTEASE_ASN"/>
    <property type="match status" value="1"/>
</dbReference>
<dbReference type="SMART" id="SM00848">
    <property type="entry name" value="Inhibitor_I29"/>
    <property type="match status" value="1"/>
</dbReference>
<gene>
    <name evidence="5" type="ORF">PHET_10416</name>
</gene>
<dbReference type="InterPro" id="IPR013128">
    <property type="entry name" value="Peptidase_C1A"/>
</dbReference>
<protein>
    <submittedName>
        <fullName evidence="5">Cysteine proteinase Cathepsin F</fullName>
    </submittedName>
</protein>
<dbReference type="Proteomes" id="UP000748531">
    <property type="component" value="Unassembled WGS sequence"/>
</dbReference>
<dbReference type="PANTHER" id="PTHR12411">
    <property type="entry name" value="CYSTEINE PROTEASE FAMILY C1-RELATED"/>
    <property type="match status" value="1"/>
</dbReference>
<keyword evidence="6" id="KW-1185">Reference proteome</keyword>
<comment type="caution">
    <text evidence="5">The sequence shown here is derived from an EMBL/GenBank/DDBJ whole genome shotgun (WGS) entry which is preliminary data.</text>
</comment>
<dbReference type="CDD" id="cd02248">
    <property type="entry name" value="Peptidase_C1A"/>
    <property type="match status" value="1"/>
</dbReference>
<name>A0A8J4SU35_9TREM</name>
<evidence type="ECO:0000313" key="5">
    <source>
        <dbReference type="EMBL" id="KAF5396365.1"/>
    </source>
</evidence>
<evidence type="ECO:0000256" key="1">
    <source>
        <dbReference type="ARBA" id="ARBA00008455"/>
    </source>
</evidence>
<dbReference type="SMART" id="SM00645">
    <property type="entry name" value="Pept_C1"/>
    <property type="match status" value="1"/>
</dbReference>
<dbReference type="FunFam" id="3.90.70.10:FF:000332">
    <property type="entry name" value="Cathepsin L1"/>
    <property type="match status" value="1"/>
</dbReference>
<feature type="domain" description="Cathepsin propeptide inhibitor" evidence="4">
    <location>
        <begin position="42"/>
        <end position="98"/>
    </location>
</feature>
<dbReference type="Pfam" id="PF08246">
    <property type="entry name" value="Inhibitor_I29"/>
    <property type="match status" value="1"/>
</dbReference>
<dbReference type="OrthoDB" id="387093at2759"/>
<feature type="domain" description="Peptidase C1A papain C-terminal" evidence="3">
    <location>
        <begin position="122"/>
        <end position="334"/>
    </location>
</feature>
<reference evidence="5" key="1">
    <citation type="submission" date="2019-05" db="EMBL/GenBank/DDBJ databases">
        <title>Annotation for the trematode Paragonimus heterotremus.</title>
        <authorList>
            <person name="Choi Y.-J."/>
        </authorList>
    </citation>
    <scope>NUCLEOTIDE SEQUENCE</scope>
    <source>
        <strain evidence="5">LC</strain>
    </source>
</reference>
<dbReference type="GO" id="GO:0008234">
    <property type="term" value="F:cysteine-type peptidase activity"/>
    <property type="evidence" value="ECO:0007669"/>
    <property type="project" value="InterPro"/>
</dbReference>
<comment type="similarity">
    <text evidence="1">Belongs to the peptidase C1 family.</text>
</comment>
<accession>A0A8J4SU35</accession>
<proteinExistence type="inferred from homology"/>
<keyword evidence="2" id="KW-1015">Disulfide bond</keyword>
<evidence type="ECO:0000259" key="3">
    <source>
        <dbReference type="SMART" id="SM00645"/>
    </source>
</evidence>
<dbReference type="InterPro" id="IPR038765">
    <property type="entry name" value="Papain-like_cys_pep_sf"/>
</dbReference>
<dbReference type="GO" id="GO:0006508">
    <property type="term" value="P:proteolysis"/>
    <property type="evidence" value="ECO:0007669"/>
    <property type="project" value="InterPro"/>
</dbReference>
<dbReference type="InterPro" id="IPR000668">
    <property type="entry name" value="Peptidase_C1A_C"/>
</dbReference>
<evidence type="ECO:0000259" key="4">
    <source>
        <dbReference type="SMART" id="SM00848"/>
    </source>
</evidence>
<sequence>MCSGLIMRLSTVSFLVFCTGYVFAGTTIRSHSQVTGNARELYEQFKRDYGKIYSNDDDEKRFVIFKDNLVRAQMYQLQDQGTAEYGVTQFSDLTPQEFAAKFLSSRIHSQVERVQLNDFEAAPQNVDWRQKGAVGPVEDEGQCRSDWAFSIAGNIEGQLFRKTGHLYDLSKQQLIDCQLMGGGCNDVYSTDTYVEIVKMGGLELQEDYPYVAKRQHCEMNPSKNVAKISGAVILEVDERRQVAWLAENGPMSVGLNGNYLQFYRSGISHPSETECPRAEMNHAGLTVGYGTEDNVPYWIVKNSWGEHWGEKGYFRIYRGDGTCGIHQLATCAIID</sequence>
<dbReference type="InterPro" id="IPR025661">
    <property type="entry name" value="Pept_asp_AS"/>
</dbReference>
<dbReference type="EMBL" id="LUCH01008345">
    <property type="protein sequence ID" value="KAF5396365.1"/>
    <property type="molecule type" value="Genomic_DNA"/>
</dbReference>
<dbReference type="Pfam" id="PF00112">
    <property type="entry name" value="Peptidase_C1"/>
    <property type="match status" value="1"/>
</dbReference>